<proteinExistence type="predicted"/>
<dbReference type="PANTHER" id="PTHR46890:SF50">
    <property type="entry name" value="RNA-DIRECTED DNA POLYMERASE, EUKARYOTA, REVERSE TRANSCRIPTASE ZINC-BINDING DOMAIN PROTEIN-RELATED"/>
    <property type="match status" value="1"/>
</dbReference>
<evidence type="ECO:0000313" key="2">
    <source>
        <dbReference type="Proteomes" id="UP000235145"/>
    </source>
</evidence>
<accession>A0A9R1VUN5</accession>
<protein>
    <submittedName>
        <fullName evidence="1">Uncharacterized protein</fullName>
    </submittedName>
</protein>
<keyword evidence="2" id="KW-1185">Reference proteome</keyword>
<dbReference type="InterPro" id="IPR052343">
    <property type="entry name" value="Retrotransposon-Effector_Assoc"/>
</dbReference>
<sequence length="314" mass="35489">MTSPNLRVLQKLMPSKMSCFSSTKISFMKNGRHSLNLSLELRSTIYNEGDKNSDLLKDDIFDYVKHFKHWRGISQGRNSSFMTMVPKFQDPLTLTYFHPISLIGCLHKIIAKLLATQLIGMRFKHPLLRGVTSLMVQCLSMKYALRPKKEKNEDFAFQLGISGFRDMVLSGESWINECLTFAKAPILFNGSPTYEFVMEKGVRQIDLLSPFHIIIVMEGLNVVMKSACEEGIFQGIKIPHNNVLVSYFFYEDDSLFMGGGGTLKVNFNKSKVIGVGSAMQETTIWALHLGYGPSSLLFNYLGVPMGDNLNLKRN</sequence>
<dbReference type="PANTHER" id="PTHR46890">
    <property type="entry name" value="NON-LTR RETROLELEMENT REVERSE TRANSCRIPTASE-LIKE PROTEIN-RELATED"/>
    <property type="match status" value="1"/>
</dbReference>
<evidence type="ECO:0000313" key="1">
    <source>
        <dbReference type="EMBL" id="KAJ0210878.1"/>
    </source>
</evidence>
<gene>
    <name evidence="1" type="ORF">LSAT_V11C400220680</name>
</gene>
<dbReference type="EMBL" id="NBSK02000004">
    <property type="protein sequence ID" value="KAJ0210878.1"/>
    <property type="molecule type" value="Genomic_DNA"/>
</dbReference>
<dbReference type="Proteomes" id="UP000235145">
    <property type="component" value="Unassembled WGS sequence"/>
</dbReference>
<organism evidence="1 2">
    <name type="scientific">Lactuca sativa</name>
    <name type="common">Garden lettuce</name>
    <dbReference type="NCBI Taxonomy" id="4236"/>
    <lineage>
        <taxon>Eukaryota</taxon>
        <taxon>Viridiplantae</taxon>
        <taxon>Streptophyta</taxon>
        <taxon>Embryophyta</taxon>
        <taxon>Tracheophyta</taxon>
        <taxon>Spermatophyta</taxon>
        <taxon>Magnoliopsida</taxon>
        <taxon>eudicotyledons</taxon>
        <taxon>Gunneridae</taxon>
        <taxon>Pentapetalae</taxon>
        <taxon>asterids</taxon>
        <taxon>campanulids</taxon>
        <taxon>Asterales</taxon>
        <taxon>Asteraceae</taxon>
        <taxon>Cichorioideae</taxon>
        <taxon>Cichorieae</taxon>
        <taxon>Lactucinae</taxon>
        <taxon>Lactuca</taxon>
    </lineage>
</organism>
<reference evidence="1 2" key="1">
    <citation type="journal article" date="2017" name="Nat. Commun.">
        <title>Genome assembly with in vitro proximity ligation data and whole-genome triplication in lettuce.</title>
        <authorList>
            <person name="Reyes-Chin-Wo S."/>
            <person name="Wang Z."/>
            <person name="Yang X."/>
            <person name="Kozik A."/>
            <person name="Arikit S."/>
            <person name="Song C."/>
            <person name="Xia L."/>
            <person name="Froenicke L."/>
            <person name="Lavelle D.O."/>
            <person name="Truco M.J."/>
            <person name="Xia R."/>
            <person name="Zhu S."/>
            <person name="Xu C."/>
            <person name="Xu H."/>
            <person name="Xu X."/>
            <person name="Cox K."/>
            <person name="Korf I."/>
            <person name="Meyers B.C."/>
            <person name="Michelmore R.W."/>
        </authorList>
    </citation>
    <scope>NUCLEOTIDE SEQUENCE [LARGE SCALE GENOMIC DNA]</scope>
    <source>
        <strain evidence="2">cv. Salinas</strain>
        <tissue evidence="1">Seedlings</tissue>
    </source>
</reference>
<comment type="caution">
    <text evidence="1">The sequence shown here is derived from an EMBL/GenBank/DDBJ whole genome shotgun (WGS) entry which is preliminary data.</text>
</comment>
<dbReference type="AlphaFoldDB" id="A0A9R1VUN5"/>
<name>A0A9R1VUN5_LACSA</name>